<evidence type="ECO:0000259" key="10">
    <source>
        <dbReference type="PROSITE" id="PS50850"/>
    </source>
</evidence>
<feature type="transmembrane region" description="Helical" evidence="9">
    <location>
        <begin position="284"/>
        <end position="308"/>
    </location>
</feature>
<protein>
    <recommendedName>
        <fullName evidence="10">Major facilitator superfamily (MFS) profile domain-containing protein</fullName>
    </recommendedName>
</protein>
<dbReference type="InterPro" id="IPR020846">
    <property type="entry name" value="MFS_dom"/>
</dbReference>
<keyword evidence="3" id="KW-0813">Transport</keyword>
<organism evidence="11 12">
    <name type="scientific">Rubus argutus</name>
    <name type="common">Southern blackberry</name>
    <dbReference type="NCBI Taxonomy" id="59490"/>
    <lineage>
        <taxon>Eukaryota</taxon>
        <taxon>Viridiplantae</taxon>
        <taxon>Streptophyta</taxon>
        <taxon>Embryophyta</taxon>
        <taxon>Tracheophyta</taxon>
        <taxon>Spermatophyta</taxon>
        <taxon>Magnoliopsida</taxon>
        <taxon>eudicotyledons</taxon>
        <taxon>Gunneridae</taxon>
        <taxon>Pentapetalae</taxon>
        <taxon>rosids</taxon>
        <taxon>fabids</taxon>
        <taxon>Rosales</taxon>
        <taxon>Rosaceae</taxon>
        <taxon>Rosoideae</taxon>
        <taxon>Rosoideae incertae sedis</taxon>
        <taxon>Rubus</taxon>
    </lineage>
</organism>
<feature type="transmembrane region" description="Helical" evidence="9">
    <location>
        <begin position="383"/>
        <end position="404"/>
    </location>
</feature>
<feature type="transmembrane region" description="Helical" evidence="9">
    <location>
        <begin position="451"/>
        <end position="472"/>
    </location>
</feature>
<dbReference type="InterPro" id="IPR036259">
    <property type="entry name" value="MFS_trans_sf"/>
</dbReference>
<dbReference type="InterPro" id="IPR044778">
    <property type="entry name" value="MFS_STP/MST-like_plant"/>
</dbReference>
<comment type="caution">
    <text evidence="11">The sequence shown here is derived from an EMBL/GenBank/DDBJ whole genome shotgun (WGS) entry which is preliminary data.</text>
</comment>
<keyword evidence="8 9" id="KW-0472">Membrane</keyword>
<evidence type="ECO:0000256" key="8">
    <source>
        <dbReference type="ARBA" id="ARBA00023136"/>
    </source>
</evidence>
<evidence type="ECO:0000256" key="6">
    <source>
        <dbReference type="ARBA" id="ARBA00022847"/>
    </source>
</evidence>
<feature type="transmembrane region" description="Helical" evidence="9">
    <location>
        <begin position="203"/>
        <end position="223"/>
    </location>
</feature>
<dbReference type="InterPro" id="IPR003663">
    <property type="entry name" value="Sugar/inositol_transpt"/>
</dbReference>
<evidence type="ECO:0000256" key="2">
    <source>
        <dbReference type="ARBA" id="ARBA00010992"/>
    </source>
</evidence>
<dbReference type="FunFam" id="1.20.1250.20:FF:000002">
    <property type="entry name" value="Sugar transport protein 13"/>
    <property type="match status" value="1"/>
</dbReference>
<evidence type="ECO:0000256" key="5">
    <source>
        <dbReference type="ARBA" id="ARBA00022692"/>
    </source>
</evidence>
<evidence type="ECO:0000313" key="11">
    <source>
        <dbReference type="EMBL" id="KAK9933375.1"/>
    </source>
</evidence>
<keyword evidence="6" id="KW-0769">Symport</keyword>
<dbReference type="CDD" id="cd17361">
    <property type="entry name" value="MFS_STP"/>
    <property type="match status" value="1"/>
</dbReference>
<dbReference type="GO" id="GO:0016020">
    <property type="term" value="C:membrane"/>
    <property type="evidence" value="ECO:0007669"/>
    <property type="project" value="UniProtKB-SubCell"/>
</dbReference>
<dbReference type="InterPro" id="IPR005829">
    <property type="entry name" value="Sugar_transporter_CS"/>
</dbReference>
<keyword evidence="5 9" id="KW-0812">Transmembrane</keyword>
<evidence type="ECO:0000256" key="1">
    <source>
        <dbReference type="ARBA" id="ARBA00004141"/>
    </source>
</evidence>
<accession>A0AAW1XCB2</accession>
<dbReference type="GO" id="GO:0015145">
    <property type="term" value="F:monosaccharide transmembrane transporter activity"/>
    <property type="evidence" value="ECO:0007669"/>
    <property type="project" value="InterPro"/>
</dbReference>
<dbReference type="AlphaFoldDB" id="A0AAW1XCB2"/>
<keyword evidence="7 9" id="KW-1133">Transmembrane helix</keyword>
<dbReference type="PRINTS" id="PR00171">
    <property type="entry name" value="SUGRTRNSPORT"/>
</dbReference>
<comment type="subcellular location">
    <subcellularLocation>
        <location evidence="1">Membrane</location>
        <topology evidence="1">Multi-pass membrane protein</topology>
    </subcellularLocation>
</comment>
<reference evidence="11 12" key="1">
    <citation type="journal article" date="2023" name="G3 (Bethesda)">
        <title>A chromosome-length genome assembly and annotation of blackberry (Rubus argutus, cv. 'Hillquist').</title>
        <authorList>
            <person name="Bruna T."/>
            <person name="Aryal R."/>
            <person name="Dudchenko O."/>
            <person name="Sargent D.J."/>
            <person name="Mead D."/>
            <person name="Buti M."/>
            <person name="Cavallini A."/>
            <person name="Hytonen T."/>
            <person name="Andres J."/>
            <person name="Pham M."/>
            <person name="Weisz D."/>
            <person name="Mascagni F."/>
            <person name="Usai G."/>
            <person name="Natali L."/>
            <person name="Bassil N."/>
            <person name="Fernandez G.E."/>
            <person name="Lomsadze A."/>
            <person name="Armour M."/>
            <person name="Olukolu B."/>
            <person name="Poorten T."/>
            <person name="Britton C."/>
            <person name="Davik J."/>
            <person name="Ashrafi H."/>
            <person name="Aiden E.L."/>
            <person name="Borodovsky M."/>
            <person name="Worthington M."/>
        </authorList>
    </citation>
    <scope>NUCLEOTIDE SEQUENCE [LARGE SCALE GENOMIC DNA]</scope>
    <source>
        <strain evidence="11">PI 553951</strain>
    </source>
</reference>
<comment type="similarity">
    <text evidence="2">Belongs to the major facilitator superfamily. Sugar transporter (TC 2.A.1.1) family.</text>
</comment>
<dbReference type="InterPro" id="IPR045262">
    <property type="entry name" value="STP/PLT_plant"/>
</dbReference>
<feature type="transmembrane region" description="Helical" evidence="9">
    <location>
        <begin position="349"/>
        <end position="371"/>
    </location>
</feature>
<feature type="transmembrane region" description="Helical" evidence="9">
    <location>
        <begin position="170"/>
        <end position="191"/>
    </location>
</feature>
<proteinExistence type="inferred from homology"/>
<gene>
    <name evidence="11" type="ORF">M0R45_020573</name>
</gene>
<keyword evidence="12" id="KW-1185">Reference proteome</keyword>
<dbReference type="Pfam" id="PF00083">
    <property type="entry name" value="Sugar_tr"/>
    <property type="match status" value="2"/>
</dbReference>
<feature type="transmembrane region" description="Helical" evidence="9">
    <location>
        <begin position="563"/>
        <end position="584"/>
    </location>
</feature>
<dbReference type="PANTHER" id="PTHR23500">
    <property type="entry name" value="SOLUTE CARRIER FAMILY 2, FACILITATED GLUCOSE TRANSPORTER"/>
    <property type="match status" value="1"/>
</dbReference>
<evidence type="ECO:0000256" key="3">
    <source>
        <dbReference type="ARBA" id="ARBA00022448"/>
    </source>
</evidence>
<feature type="transmembrane region" description="Helical" evidence="9">
    <location>
        <begin position="425"/>
        <end position="445"/>
    </location>
</feature>
<dbReference type="PROSITE" id="PS50850">
    <property type="entry name" value="MFS"/>
    <property type="match status" value="1"/>
</dbReference>
<dbReference type="InterPro" id="IPR005828">
    <property type="entry name" value="MFS_sugar_transport-like"/>
</dbReference>
<feature type="transmembrane region" description="Helical" evidence="9">
    <location>
        <begin position="114"/>
        <end position="131"/>
    </location>
</feature>
<feature type="domain" description="Major facilitator superfamily (MFS) profile" evidence="10">
    <location>
        <begin position="25"/>
        <end position="476"/>
    </location>
</feature>
<evidence type="ECO:0000313" key="12">
    <source>
        <dbReference type="Proteomes" id="UP001457282"/>
    </source>
</evidence>
<feature type="transmembrane region" description="Helical" evidence="9">
    <location>
        <begin position="137"/>
        <end position="158"/>
    </location>
</feature>
<dbReference type="PANTHER" id="PTHR23500:SF357">
    <property type="entry name" value="IP12678P"/>
    <property type="match status" value="1"/>
</dbReference>
<dbReference type="GO" id="GO:0015293">
    <property type="term" value="F:symporter activity"/>
    <property type="evidence" value="ECO:0007669"/>
    <property type="project" value="UniProtKB-KW"/>
</dbReference>
<feature type="transmembrane region" description="Helical" evidence="9">
    <location>
        <begin position="21"/>
        <end position="38"/>
    </location>
</feature>
<dbReference type="EMBL" id="JBEDUW010000004">
    <property type="protein sequence ID" value="KAK9933375.1"/>
    <property type="molecule type" value="Genomic_DNA"/>
</dbReference>
<dbReference type="SUPFAM" id="SSF103473">
    <property type="entry name" value="MFS general substrate transporter"/>
    <property type="match status" value="2"/>
</dbReference>
<sequence>MAGGFAVGTAGREFEAKITPIVIISCIMAATGGLMFGYDTGVSGGVTQMSPFLRKFFPVVYRKTVLDKQVTSYYCKYDNQGLQLFTSSLYLAGLIATFAASFTTRKYGRRPSMLIAGVFFIAGTILTSAAQDLAMLIIGRILLGCGVGFANQAVPLFLSEIAPTRIRGALNILFQLNITIGILFANLVNYGTNKISGGWGWRLSLGLAGIPAGLLTLGALLVVETPNSLVERGHLEEGKAVLRRIRGTDNVEPEFLELVEASRVAKEVKHPFRNLLKRRNRPQLVIAVALQIFQQFTGINAIMFYAPVLFDTLGFGNDAALYSAVITGAVNVVSTIVSIYSVDKLGRRLLLLEAGVQMFLAQVVIATVLGIKVKDHSSDLEKGFAILVVIMVCTFVSAFAWSWGPLGWLIPSETFLLETRSAGQSVTVCINLLFTFVIAQSFLSMLCHFKFGIFLFFAGWVLLMSIFVLFLLPETKNIPIEEMSERVWGQHWLWKRYMDDYHIEGANIEGANNDGANINDAAEKNPINDNLSSTYQRHWGLQSCMFYAPVLFQTLGFKNDASIYSSVITGLVNVLSTLLSVALVDKAGRWGEFSYVASFAWSWGPLGWLIPSETFAVEAHSAGQSVVVTWVLVMTLFTVFLIPETKNIPIDEMNDRVWKKHWNWKRYVDDFEDGPKSEELAQRHVV</sequence>
<feature type="transmembrane region" description="Helical" evidence="9">
    <location>
        <begin position="622"/>
        <end position="643"/>
    </location>
</feature>
<name>A0AAW1XCB2_RUBAR</name>
<evidence type="ECO:0000256" key="7">
    <source>
        <dbReference type="ARBA" id="ARBA00022989"/>
    </source>
</evidence>
<evidence type="ECO:0000256" key="4">
    <source>
        <dbReference type="ARBA" id="ARBA00022597"/>
    </source>
</evidence>
<dbReference type="NCBIfam" id="TIGR00879">
    <property type="entry name" value="SP"/>
    <property type="match status" value="1"/>
</dbReference>
<feature type="transmembrane region" description="Helical" evidence="9">
    <location>
        <begin position="320"/>
        <end position="342"/>
    </location>
</feature>
<evidence type="ECO:0000256" key="9">
    <source>
        <dbReference type="SAM" id="Phobius"/>
    </source>
</evidence>
<feature type="transmembrane region" description="Helical" evidence="9">
    <location>
        <begin position="82"/>
        <end position="102"/>
    </location>
</feature>
<dbReference type="PROSITE" id="PS00216">
    <property type="entry name" value="SUGAR_TRANSPORT_1"/>
    <property type="match status" value="1"/>
</dbReference>
<dbReference type="Gene3D" id="1.20.1250.20">
    <property type="entry name" value="MFS general substrate transporter like domains"/>
    <property type="match status" value="3"/>
</dbReference>
<keyword evidence="4" id="KW-0762">Sugar transport</keyword>
<dbReference type="Proteomes" id="UP001457282">
    <property type="component" value="Unassembled WGS sequence"/>
</dbReference>